<feature type="compositionally biased region" description="Low complexity" evidence="5">
    <location>
        <begin position="266"/>
        <end position="283"/>
    </location>
</feature>
<feature type="compositionally biased region" description="Low complexity" evidence="5">
    <location>
        <begin position="58"/>
        <end position="77"/>
    </location>
</feature>
<keyword evidence="2 4" id="KW-0863">Zinc-finger</keyword>
<dbReference type="InterPro" id="IPR013083">
    <property type="entry name" value="Znf_RING/FYVE/PHD"/>
</dbReference>
<feature type="compositionally biased region" description="Low complexity" evidence="5">
    <location>
        <begin position="1143"/>
        <end position="1187"/>
    </location>
</feature>
<dbReference type="SMART" id="SM00249">
    <property type="entry name" value="PHD"/>
    <property type="match status" value="1"/>
</dbReference>
<feature type="compositionally biased region" description="Acidic residues" evidence="5">
    <location>
        <begin position="800"/>
        <end position="812"/>
    </location>
</feature>
<feature type="compositionally biased region" description="Low complexity" evidence="5">
    <location>
        <begin position="574"/>
        <end position="586"/>
    </location>
</feature>
<feature type="region of interest" description="Disordered" evidence="5">
    <location>
        <begin position="297"/>
        <end position="338"/>
    </location>
</feature>
<dbReference type="GO" id="GO:0008623">
    <property type="term" value="C:CHRAC"/>
    <property type="evidence" value="ECO:0007669"/>
    <property type="project" value="TreeGrafter"/>
</dbReference>
<feature type="compositionally biased region" description="Low complexity" evidence="5">
    <location>
        <begin position="594"/>
        <end position="605"/>
    </location>
</feature>
<dbReference type="GO" id="GO:0045740">
    <property type="term" value="P:positive regulation of DNA replication"/>
    <property type="evidence" value="ECO:0007669"/>
    <property type="project" value="TreeGrafter"/>
</dbReference>
<feature type="compositionally biased region" description="Low complexity" evidence="5">
    <location>
        <begin position="529"/>
        <end position="549"/>
    </location>
</feature>
<feature type="compositionally biased region" description="Low complexity" evidence="5">
    <location>
        <begin position="1219"/>
        <end position="1247"/>
    </location>
</feature>
<keyword evidence="9" id="KW-1185">Reference proteome</keyword>
<dbReference type="GO" id="GO:0003677">
    <property type="term" value="F:DNA binding"/>
    <property type="evidence" value="ECO:0007669"/>
    <property type="project" value="TreeGrafter"/>
</dbReference>
<proteinExistence type="predicted"/>
<feature type="region of interest" description="Disordered" evidence="5">
    <location>
        <begin position="1019"/>
        <end position="1074"/>
    </location>
</feature>
<dbReference type="PROSITE" id="PS51082">
    <property type="entry name" value="WH2"/>
    <property type="match status" value="1"/>
</dbReference>
<feature type="compositionally biased region" description="Polar residues" evidence="5">
    <location>
        <begin position="553"/>
        <end position="568"/>
    </location>
</feature>
<protein>
    <submittedName>
        <fullName evidence="8">Bromodomain adjacent to zinc finger domain 2A</fullName>
    </submittedName>
</protein>
<dbReference type="CDD" id="cd15519">
    <property type="entry name" value="PHD1_Lid2p_like"/>
    <property type="match status" value="1"/>
</dbReference>
<feature type="region of interest" description="Disordered" evidence="5">
    <location>
        <begin position="439"/>
        <end position="463"/>
    </location>
</feature>
<feature type="compositionally biased region" description="Pro residues" evidence="5">
    <location>
        <begin position="78"/>
        <end position="90"/>
    </location>
</feature>
<dbReference type="InterPro" id="IPR019787">
    <property type="entry name" value="Znf_PHD-finger"/>
</dbReference>
<feature type="compositionally biased region" description="Acidic residues" evidence="5">
    <location>
        <begin position="1198"/>
        <end position="1208"/>
    </location>
</feature>
<evidence type="ECO:0000256" key="5">
    <source>
        <dbReference type="SAM" id="MobiDB-lite"/>
    </source>
</evidence>
<feature type="compositionally biased region" description="Acidic residues" evidence="5">
    <location>
        <begin position="1058"/>
        <end position="1073"/>
    </location>
</feature>
<dbReference type="GO" id="GO:0031445">
    <property type="term" value="P:regulation of heterochromatin formation"/>
    <property type="evidence" value="ECO:0007669"/>
    <property type="project" value="TreeGrafter"/>
</dbReference>
<feature type="compositionally biased region" description="Low complexity" evidence="5">
    <location>
        <begin position="312"/>
        <end position="333"/>
    </location>
</feature>
<evidence type="ECO:0000313" key="9">
    <source>
        <dbReference type="Proteomes" id="UP000239649"/>
    </source>
</evidence>
<dbReference type="EMBL" id="LHPF02000018">
    <property type="protein sequence ID" value="PSC70702.1"/>
    <property type="molecule type" value="Genomic_DNA"/>
</dbReference>
<evidence type="ECO:0000256" key="3">
    <source>
        <dbReference type="ARBA" id="ARBA00022833"/>
    </source>
</evidence>
<name>A0A2P6V9E3_9CHLO</name>
<feature type="compositionally biased region" description="Low complexity" evidence="5">
    <location>
        <begin position="1038"/>
        <end position="1057"/>
    </location>
</feature>
<dbReference type="GO" id="GO:0008270">
    <property type="term" value="F:zinc ion binding"/>
    <property type="evidence" value="ECO:0007669"/>
    <property type="project" value="UniProtKB-KW"/>
</dbReference>
<feature type="compositionally biased region" description="Low complexity" evidence="5">
    <location>
        <begin position="177"/>
        <end position="196"/>
    </location>
</feature>
<accession>A0A2P6V9E3</accession>
<feature type="region of interest" description="Disordered" evidence="5">
    <location>
        <begin position="120"/>
        <end position="283"/>
    </location>
</feature>
<dbReference type="InterPro" id="IPR011011">
    <property type="entry name" value="Znf_FYVE_PHD"/>
</dbReference>
<dbReference type="Proteomes" id="UP000239649">
    <property type="component" value="Unassembled WGS sequence"/>
</dbReference>
<evidence type="ECO:0000259" key="7">
    <source>
        <dbReference type="PROSITE" id="PS51082"/>
    </source>
</evidence>
<dbReference type="InterPro" id="IPR047171">
    <property type="entry name" value="BAZ1A"/>
</dbReference>
<sequence length="1280" mass="129796">MGREPVTVNGVAVLSPQELATGDKIEVVLENRTRVLHFFGEDETVQIRAPVRQPLADANAAPAKTPAAAMPAPAARCPAPPPPPPPPPPAAAAAAPASVPAALGGMAAELQNAIKAGVQLKKVQPESRPAAPAPPQAGGPFVPNPADLMKLKAGLRKTAPAPEEEAAVEQPEAKPMEQLAKQQPAEQPAEPAAAEQPLDHPAAEAAAEPAAEAAVEAAQPVEQPAAGPGAEQHGEAAADGSAPMEAEAAEAVSQEVAVAEEEPAAEQEAMAAEPADAAMAGASAADEQLLAELPPTQPATELPATQPASELPATQPAEEAAADEQPPAADAPTSALRKRKSVRFHVEETEAVAGTPEGAAHDATITIRLRKGDLEQIINVDDNTVAFAHWGLGTMGCGASDPEELPDTVVSKKSRRSTVLASAGKTPVPSALRELLAAASPATSTGAQATPGAMGPQAPAPTPVTGGRLPAAGEVGLAVNAATLAAKLAEMAEEHDVTLEVPAEFFKSPAPGKDCLRVVLTPKSKSTTPAPGASAVGAGLASAAHGSPAKSVPRTTGRSRLSQVSAAEQPTPGVAPSASAHVVAVPEEADADAEAAAPGSAVQASAKKRLSTASRRRSLLRTPGTKIVIVERATPGSAAKRTPAGKAGSETPQRLLSTIGLHAEADDCGDGVEQERSGEAVLSDDGSLAEAAAVAAAQEVVPLKQYQRAVLKAKRYHGEAHQLGAQLRRMTAKAFKLKRAAEALSAALEEERGKRAELQDALQQVVLNRAAAEAEAEQAAATEQQEAEMVDAAAQAGGEEPAEEEPAEEAEQEAVAPLWQTRVVVLGRLHKGVSTAEQAGDVVVVRPSHLVAAAAAHQHPVAPAPEVVVLPASARKTPAPPRKTPARTPAPSAFKARTPATAAAAQGKTPAPSAAKSARKSLAGAAPELPKSMLKEAAGDDAPTVVLENVELPGWLFEGEQAAPEVAAAAAVAAQEAVPTTEEQQAAAKQAAAEAAAAEQQDESLDAVLAQEAAEGVAGEAEAAAEMQVDGAADEAAQEALQEAASQRQQPQPQAEAEGSDGEEEDEGEDEEDYCHLCGQSDEGDVLLLCDSCDNACHLSCCNPPLKRVPKGDWFCVECSAKQAAEAAAAAKAKPVAKRGGKRSAAAAEPEAAPAEEPAKPAGHGRRAAAAPAEQAPPAKQAAPAKAGRGRSKRAAEEEPAVEEDEEAATAGRSKRGRAAAPKASEEPAPSARARGRATASKAAAGKAEAEEPEVSTRRGRGAAAPKPEAAPARSTRSRR</sequence>
<dbReference type="InterPro" id="IPR003124">
    <property type="entry name" value="WH2_dom"/>
</dbReference>
<feature type="compositionally biased region" description="Basic residues" evidence="5">
    <location>
        <begin position="606"/>
        <end position="617"/>
    </location>
</feature>
<feature type="region of interest" description="Disordered" evidence="5">
    <location>
        <begin position="58"/>
        <end position="98"/>
    </location>
</feature>
<dbReference type="AlphaFoldDB" id="A0A2P6V9E3"/>
<evidence type="ECO:0000313" key="8">
    <source>
        <dbReference type="EMBL" id="PSC70702.1"/>
    </source>
</evidence>
<dbReference type="OrthoDB" id="515991at2759"/>
<feature type="compositionally biased region" description="Low complexity" evidence="5">
    <location>
        <begin position="886"/>
        <end position="923"/>
    </location>
</feature>
<reference evidence="8 9" key="1">
    <citation type="journal article" date="2018" name="Plant J.">
        <title>Genome sequences of Chlorella sorokiniana UTEX 1602 and Micractinium conductrix SAG 241.80: implications to maltose excretion by a green alga.</title>
        <authorList>
            <person name="Arriola M.B."/>
            <person name="Velmurugan N."/>
            <person name="Zhang Y."/>
            <person name="Plunkett M.H."/>
            <person name="Hondzo H."/>
            <person name="Barney B.M."/>
        </authorList>
    </citation>
    <scope>NUCLEOTIDE SEQUENCE [LARGE SCALE GENOMIC DNA]</scope>
    <source>
        <strain evidence="8 9">SAG 241.80</strain>
    </source>
</reference>
<dbReference type="GO" id="GO:0006355">
    <property type="term" value="P:regulation of DNA-templated transcription"/>
    <property type="evidence" value="ECO:0007669"/>
    <property type="project" value="TreeGrafter"/>
</dbReference>
<dbReference type="SUPFAM" id="SSF57903">
    <property type="entry name" value="FYVE/PHD zinc finger"/>
    <property type="match status" value="1"/>
</dbReference>
<dbReference type="PANTHER" id="PTHR46510:SF1">
    <property type="entry name" value="BROMODOMAIN ADJACENT TO ZINC FINGER DOMAIN PROTEIN 1A"/>
    <property type="match status" value="1"/>
</dbReference>
<evidence type="ECO:0000256" key="2">
    <source>
        <dbReference type="ARBA" id="ARBA00022771"/>
    </source>
</evidence>
<evidence type="ECO:0000259" key="6">
    <source>
        <dbReference type="PROSITE" id="PS50016"/>
    </source>
</evidence>
<evidence type="ECO:0000256" key="4">
    <source>
        <dbReference type="PROSITE-ProRule" id="PRU00146"/>
    </source>
</evidence>
<feature type="compositionally biased region" description="Low complexity" evidence="5">
    <location>
        <begin position="1262"/>
        <end position="1274"/>
    </location>
</feature>
<feature type="domain" description="PHD-type" evidence="6">
    <location>
        <begin position="1072"/>
        <end position="1122"/>
    </location>
</feature>
<feature type="region of interest" description="Disordered" evidence="5">
    <location>
        <begin position="874"/>
        <end position="923"/>
    </location>
</feature>
<feature type="compositionally biased region" description="Low complexity" evidence="5">
    <location>
        <begin position="245"/>
        <end position="257"/>
    </location>
</feature>
<comment type="caution">
    <text evidence="8">The sequence shown here is derived from an EMBL/GenBank/DDBJ whole genome shotgun (WGS) entry which is preliminary data.</text>
</comment>
<dbReference type="PANTHER" id="PTHR46510">
    <property type="entry name" value="BROMODOMAIN ADJACENT TO ZINC FINGER DOMAIN PROTEIN 1A"/>
    <property type="match status" value="1"/>
</dbReference>
<evidence type="ECO:0000256" key="1">
    <source>
        <dbReference type="ARBA" id="ARBA00022723"/>
    </source>
</evidence>
<keyword evidence="3" id="KW-0862">Zinc</keyword>
<gene>
    <name evidence="8" type="ORF">C2E20_5904</name>
</gene>
<organism evidence="8 9">
    <name type="scientific">Micractinium conductrix</name>
    <dbReference type="NCBI Taxonomy" id="554055"/>
    <lineage>
        <taxon>Eukaryota</taxon>
        <taxon>Viridiplantae</taxon>
        <taxon>Chlorophyta</taxon>
        <taxon>core chlorophytes</taxon>
        <taxon>Trebouxiophyceae</taxon>
        <taxon>Chlorellales</taxon>
        <taxon>Chlorellaceae</taxon>
        <taxon>Chlorella clade</taxon>
        <taxon>Micractinium</taxon>
    </lineage>
</organism>
<dbReference type="GO" id="GO:0006338">
    <property type="term" value="P:chromatin remodeling"/>
    <property type="evidence" value="ECO:0007669"/>
    <property type="project" value="InterPro"/>
</dbReference>
<feature type="domain" description="WH2" evidence="7">
    <location>
        <begin position="106"/>
        <end position="123"/>
    </location>
</feature>
<dbReference type="Pfam" id="PF00628">
    <property type="entry name" value="PHD"/>
    <property type="match status" value="1"/>
</dbReference>
<dbReference type="GO" id="GO:0003779">
    <property type="term" value="F:actin binding"/>
    <property type="evidence" value="ECO:0007669"/>
    <property type="project" value="InterPro"/>
</dbReference>
<feature type="region of interest" description="Disordered" evidence="5">
    <location>
        <begin position="776"/>
        <end position="813"/>
    </location>
</feature>
<dbReference type="Gene3D" id="3.30.40.10">
    <property type="entry name" value="Zinc/RING finger domain, C3HC4 (zinc finger)"/>
    <property type="match status" value="1"/>
</dbReference>
<dbReference type="GO" id="GO:0000228">
    <property type="term" value="C:nuclear chromosome"/>
    <property type="evidence" value="ECO:0007669"/>
    <property type="project" value="TreeGrafter"/>
</dbReference>
<keyword evidence="1" id="KW-0479">Metal-binding</keyword>
<dbReference type="InterPro" id="IPR001965">
    <property type="entry name" value="Znf_PHD"/>
</dbReference>
<feature type="compositionally biased region" description="Low complexity" evidence="5">
    <location>
        <begin position="203"/>
        <end position="231"/>
    </location>
</feature>
<dbReference type="PROSITE" id="PS50016">
    <property type="entry name" value="ZF_PHD_2"/>
    <property type="match status" value="1"/>
</dbReference>
<feature type="region of interest" description="Disordered" evidence="5">
    <location>
        <begin position="523"/>
        <end position="617"/>
    </location>
</feature>
<feature type="region of interest" description="Disordered" evidence="5">
    <location>
        <begin position="1132"/>
        <end position="1280"/>
    </location>
</feature>